<dbReference type="Proteomes" id="UP001155483">
    <property type="component" value="Unassembled WGS sequence"/>
</dbReference>
<keyword evidence="2" id="KW-1185">Reference proteome</keyword>
<gene>
    <name evidence="1" type="ORF">OCK74_04175</name>
</gene>
<proteinExistence type="predicted"/>
<reference evidence="1" key="1">
    <citation type="submission" date="2022-09" db="EMBL/GenBank/DDBJ databases">
        <authorList>
            <person name="Yuan C."/>
            <person name="Ke Z."/>
        </authorList>
    </citation>
    <scope>NUCLEOTIDE SEQUENCE</scope>
    <source>
        <strain evidence="1">LB-8</strain>
    </source>
</reference>
<evidence type="ECO:0000313" key="1">
    <source>
        <dbReference type="EMBL" id="MCU7548295.1"/>
    </source>
</evidence>
<dbReference type="RefSeq" id="WP_279295743.1">
    <property type="nucleotide sequence ID" value="NZ_JAOTIF010000002.1"/>
</dbReference>
<dbReference type="PROSITE" id="PS51257">
    <property type="entry name" value="PROKAR_LIPOPROTEIN"/>
    <property type="match status" value="1"/>
</dbReference>
<dbReference type="EMBL" id="JAOTIF010000002">
    <property type="protein sequence ID" value="MCU7548295.1"/>
    <property type="molecule type" value="Genomic_DNA"/>
</dbReference>
<name>A0A9X2XT37_9BACT</name>
<accession>A0A9X2XT37</accession>
<sequence length="156" mass="18090">MVTIFRPHRALEIKNWCLLFAILFLTSSCRQMWGDNPLGDSLSLLEGDRKEDRIIVRCTGYSGGACYIGEQLIPGYDRHMDAEGHYAEYVEKATSNNDWIIAKSIQVKDKSENYWIIDKHFSSKKGNSQFNVMGPFKLLEFRNKTKELNIDLEFEE</sequence>
<protein>
    <submittedName>
        <fullName evidence="1">DUF3997 domain-containing protein</fullName>
    </submittedName>
</protein>
<reference evidence="1" key="2">
    <citation type="submission" date="2023-04" db="EMBL/GenBank/DDBJ databases">
        <title>Paracnuella aquatica gen. nov., sp. nov., a member of the family Chitinophagaceae isolated from a hot spring.</title>
        <authorList>
            <person name="Wang C."/>
        </authorList>
    </citation>
    <scope>NUCLEOTIDE SEQUENCE</scope>
    <source>
        <strain evidence="1">LB-8</strain>
    </source>
</reference>
<organism evidence="1 2">
    <name type="scientific">Paraflavisolibacter caeni</name>
    <dbReference type="NCBI Taxonomy" id="2982496"/>
    <lineage>
        <taxon>Bacteria</taxon>
        <taxon>Pseudomonadati</taxon>
        <taxon>Bacteroidota</taxon>
        <taxon>Chitinophagia</taxon>
        <taxon>Chitinophagales</taxon>
        <taxon>Chitinophagaceae</taxon>
        <taxon>Paraflavisolibacter</taxon>
    </lineage>
</organism>
<evidence type="ECO:0000313" key="2">
    <source>
        <dbReference type="Proteomes" id="UP001155483"/>
    </source>
</evidence>
<comment type="caution">
    <text evidence="1">The sequence shown here is derived from an EMBL/GenBank/DDBJ whole genome shotgun (WGS) entry which is preliminary data.</text>
</comment>
<dbReference type="AlphaFoldDB" id="A0A9X2XT37"/>